<dbReference type="Gene3D" id="1.10.443.10">
    <property type="entry name" value="Intergrase catalytic core"/>
    <property type="match status" value="1"/>
</dbReference>
<name>A0A1I2GWV5_9BACL</name>
<dbReference type="Pfam" id="PF00589">
    <property type="entry name" value="Phage_integrase"/>
    <property type="match status" value="1"/>
</dbReference>
<keyword evidence="4" id="KW-0233">DNA recombination</keyword>
<dbReference type="InterPro" id="IPR010998">
    <property type="entry name" value="Integrase_recombinase_N"/>
</dbReference>
<dbReference type="PROSITE" id="PS51898">
    <property type="entry name" value="TYR_RECOMBINASE"/>
    <property type="match status" value="1"/>
</dbReference>
<accession>A0A1I2GWV5</accession>
<dbReference type="GO" id="GO:0003677">
    <property type="term" value="F:DNA binding"/>
    <property type="evidence" value="ECO:0007669"/>
    <property type="project" value="UniProtKB-KW"/>
</dbReference>
<sequence length="408" mass="47436">MAYYEHKSGNKYKLVAKDPDSVGWKRKSTTIEVPAEIAKNERKLQLYLASELLNFEKKVSNGEIIKTKNISLSDFVQTWDKGYAESNMGEYTQFVNNNFLRIYILPKFGAMRIDKITTLHLVNFFAELVKKNGQPMATNTKLNIYKAAKSVFDAAVSWNIIMINPIDGVKRPTAQKKERRALRLKKKSYTRKETTVVILALFRLPKKWMLYFLGVLLGGFRRGEFLATEWEEVYFDERCGIDITKQITFDKEGKKIEGELKTDESEAFVPMPRWYMDALREYYLEWKKEKLLRRKWKGGKKNYIFHKGWGEMYFPGSATKKWSDFLQDNNLPIIRLHDLRHTTAMLLRESGADIKTIQERLRHARTATTTDIYMHKSEMVSRDAADRLESLNPMAGQNSPQHSPGAAV</sequence>
<dbReference type="CDD" id="cd01189">
    <property type="entry name" value="INT_ICEBs1_C_like"/>
    <property type="match status" value="1"/>
</dbReference>
<feature type="domain" description="Tyr recombinase" evidence="5">
    <location>
        <begin position="185"/>
        <end position="386"/>
    </location>
</feature>
<dbReference type="RefSeq" id="WP_046233712.1">
    <property type="nucleotide sequence ID" value="NZ_FONN01000019.1"/>
</dbReference>
<comment type="similarity">
    <text evidence="1">Belongs to the 'phage' integrase family.</text>
</comment>
<protein>
    <submittedName>
        <fullName evidence="6">Site-specific recombinase XerD</fullName>
    </submittedName>
</protein>
<dbReference type="InterPro" id="IPR004107">
    <property type="entry name" value="Integrase_SAM-like_N"/>
</dbReference>
<gene>
    <name evidence="6" type="ORF">SAMN04487969_11916</name>
</gene>
<dbReference type="InterPro" id="IPR013762">
    <property type="entry name" value="Integrase-like_cat_sf"/>
</dbReference>
<dbReference type="InterPro" id="IPR050090">
    <property type="entry name" value="Tyrosine_recombinase_XerCD"/>
</dbReference>
<dbReference type="GO" id="GO:0015074">
    <property type="term" value="P:DNA integration"/>
    <property type="evidence" value="ECO:0007669"/>
    <property type="project" value="UniProtKB-KW"/>
</dbReference>
<reference evidence="7" key="1">
    <citation type="submission" date="2016-10" db="EMBL/GenBank/DDBJ databases">
        <authorList>
            <person name="Varghese N."/>
            <person name="Submissions S."/>
        </authorList>
    </citation>
    <scope>NUCLEOTIDE SEQUENCE [LARGE SCALE GENOMIC DNA]</scope>
    <source>
        <strain evidence="7">CGMCC 1.10223</strain>
    </source>
</reference>
<dbReference type="InterPro" id="IPR011010">
    <property type="entry name" value="DNA_brk_join_enz"/>
</dbReference>
<keyword evidence="2" id="KW-0229">DNA integration</keyword>
<evidence type="ECO:0000313" key="6">
    <source>
        <dbReference type="EMBL" id="SFF22414.1"/>
    </source>
</evidence>
<keyword evidence="7" id="KW-1185">Reference proteome</keyword>
<proteinExistence type="inferred from homology"/>
<dbReference type="EMBL" id="FONN01000019">
    <property type="protein sequence ID" value="SFF22414.1"/>
    <property type="molecule type" value="Genomic_DNA"/>
</dbReference>
<dbReference type="PANTHER" id="PTHR30349">
    <property type="entry name" value="PHAGE INTEGRASE-RELATED"/>
    <property type="match status" value="1"/>
</dbReference>
<evidence type="ECO:0000256" key="4">
    <source>
        <dbReference type="ARBA" id="ARBA00023172"/>
    </source>
</evidence>
<dbReference type="InterPro" id="IPR002104">
    <property type="entry name" value="Integrase_catalytic"/>
</dbReference>
<keyword evidence="3" id="KW-0238">DNA-binding</keyword>
<dbReference type="PANTHER" id="PTHR30349:SF64">
    <property type="entry name" value="PROPHAGE INTEGRASE INTD-RELATED"/>
    <property type="match status" value="1"/>
</dbReference>
<dbReference type="Pfam" id="PF14659">
    <property type="entry name" value="Phage_int_SAM_3"/>
    <property type="match status" value="1"/>
</dbReference>
<dbReference type="Proteomes" id="UP000183410">
    <property type="component" value="Unassembled WGS sequence"/>
</dbReference>
<evidence type="ECO:0000256" key="3">
    <source>
        <dbReference type="ARBA" id="ARBA00023125"/>
    </source>
</evidence>
<dbReference type="Gene3D" id="1.10.150.130">
    <property type="match status" value="1"/>
</dbReference>
<evidence type="ECO:0000313" key="7">
    <source>
        <dbReference type="Proteomes" id="UP000183410"/>
    </source>
</evidence>
<evidence type="ECO:0000256" key="2">
    <source>
        <dbReference type="ARBA" id="ARBA00022908"/>
    </source>
</evidence>
<organism evidence="6 7">
    <name type="scientific">Paenibacillus algorifonticola</name>
    <dbReference type="NCBI Taxonomy" id="684063"/>
    <lineage>
        <taxon>Bacteria</taxon>
        <taxon>Bacillati</taxon>
        <taxon>Bacillota</taxon>
        <taxon>Bacilli</taxon>
        <taxon>Bacillales</taxon>
        <taxon>Paenibacillaceae</taxon>
        <taxon>Paenibacillus</taxon>
    </lineage>
</organism>
<dbReference type="GO" id="GO:0006310">
    <property type="term" value="P:DNA recombination"/>
    <property type="evidence" value="ECO:0007669"/>
    <property type="project" value="UniProtKB-KW"/>
</dbReference>
<evidence type="ECO:0000256" key="1">
    <source>
        <dbReference type="ARBA" id="ARBA00008857"/>
    </source>
</evidence>
<dbReference type="AlphaFoldDB" id="A0A1I2GWV5"/>
<evidence type="ECO:0000259" key="5">
    <source>
        <dbReference type="PROSITE" id="PS51898"/>
    </source>
</evidence>
<dbReference type="SUPFAM" id="SSF56349">
    <property type="entry name" value="DNA breaking-rejoining enzymes"/>
    <property type="match status" value="1"/>
</dbReference>
<dbReference type="OrthoDB" id="9803188at2"/>